<evidence type="ECO:0000256" key="1">
    <source>
        <dbReference type="SAM" id="Phobius"/>
    </source>
</evidence>
<dbReference type="InterPro" id="IPR017850">
    <property type="entry name" value="Alkaline_phosphatase_core_sf"/>
</dbReference>
<feature type="transmembrane region" description="Helical" evidence="1">
    <location>
        <begin position="108"/>
        <end position="123"/>
    </location>
</feature>
<comment type="caution">
    <text evidence="2">The sequence shown here is derived from an EMBL/GenBank/DDBJ whole genome shotgun (WGS) entry which is preliminary data.</text>
</comment>
<organism evidence="2 3">
    <name type="scientific">Flavivirga jejuensis</name>
    <dbReference type="NCBI Taxonomy" id="870487"/>
    <lineage>
        <taxon>Bacteria</taxon>
        <taxon>Pseudomonadati</taxon>
        <taxon>Bacteroidota</taxon>
        <taxon>Flavobacteriia</taxon>
        <taxon>Flavobacteriales</taxon>
        <taxon>Flavobacteriaceae</taxon>
        <taxon>Flavivirga</taxon>
    </lineage>
</organism>
<keyword evidence="1" id="KW-0472">Membrane</keyword>
<dbReference type="EMBL" id="JAUOEL010000001">
    <property type="protein sequence ID" value="MDO5973557.1"/>
    <property type="molecule type" value="Genomic_DNA"/>
</dbReference>
<keyword evidence="1" id="KW-0812">Transmembrane</keyword>
<feature type="transmembrane region" description="Helical" evidence="1">
    <location>
        <begin position="21"/>
        <end position="37"/>
    </location>
</feature>
<protein>
    <recommendedName>
        <fullName evidence="4">Sulfatase N-terminal domain-containing protein</fullName>
    </recommendedName>
</protein>
<feature type="transmembrane region" description="Helical" evidence="1">
    <location>
        <begin position="49"/>
        <end position="71"/>
    </location>
</feature>
<evidence type="ECO:0000313" key="2">
    <source>
        <dbReference type="EMBL" id="MDO5973557.1"/>
    </source>
</evidence>
<dbReference type="Proteomes" id="UP001176806">
    <property type="component" value="Unassembled WGS sequence"/>
</dbReference>
<accession>A0ABT8WKS4</accession>
<evidence type="ECO:0000313" key="3">
    <source>
        <dbReference type="Proteomes" id="UP001176806"/>
    </source>
</evidence>
<keyword evidence="1" id="KW-1133">Transmembrane helix</keyword>
<reference evidence="2" key="1">
    <citation type="submission" date="2023-07" db="EMBL/GenBank/DDBJ databases">
        <title>Two novel species in the genus Flavivirga.</title>
        <authorList>
            <person name="Kwon K."/>
        </authorList>
    </citation>
    <scope>NUCLEOTIDE SEQUENCE</scope>
    <source>
        <strain evidence="2">KACC 14158</strain>
    </source>
</reference>
<feature type="transmembrane region" description="Helical" evidence="1">
    <location>
        <begin position="130"/>
        <end position="150"/>
    </location>
</feature>
<evidence type="ECO:0008006" key="4">
    <source>
        <dbReference type="Google" id="ProtNLM"/>
    </source>
</evidence>
<dbReference type="Gene3D" id="3.40.720.10">
    <property type="entry name" value="Alkaline Phosphatase, subunit A"/>
    <property type="match status" value="1"/>
</dbReference>
<name>A0ABT8WKS4_9FLAO</name>
<proteinExistence type="predicted"/>
<sequence>MFNKLRNIVIRFVGSKKDYPVVSAIACGLYPLIYNYNKNFALINSWEHLFFNMLLFLFIPVILFKSGLYIVNRYGIFIKFIKYFVPVLNFVCAAFLMVIAAYGFKIKILLLAAFLGLILGVLLRKYIKIIIVYQFLLAAIVTIFLINYLVHHAINPYKWMEQPDNIENVVFKKTPNIYFIQPDGYANFSELNKSCYKFDNSKFNNYLQKSKFKIYPNFRSNYYSTLSSNSSLFAMKHHYHNFPTSEVKELYNARDIIVGNNPVIKILKENDYRTHLLLNKSYLLINRPKISYDFSNINNNELSFFSNGFNVSRDIDIEFKSIFSKSKKSNNFYFLEQLSPSHITNIKSPGNIAEIERTKYLKRLEETNLWLKGIIDFILINDKNSLIIIAADHGGFVGMNSTYESRDLQSDRDIIYSIFTSQLAIKWPDTAPDYDDKIKTSVNLFRVLFSYLSQDESYLKHLEDDKSFIQIERGAPFGVYEYINEKGDIVFNQKELP</sequence>
<dbReference type="RefSeq" id="WP_303300648.1">
    <property type="nucleotide sequence ID" value="NZ_BAABDA010000042.1"/>
</dbReference>
<feature type="transmembrane region" description="Helical" evidence="1">
    <location>
        <begin position="83"/>
        <end position="102"/>
    </location>
</feature>
<gene>
    <name evidence="2" type="ORF">Q4Q40_05105</name>
</gene>
<dbReference type="SUPFAM" id="SSF53649">
    <property type="entry name" value="Alkaline phosphatase-like"/>
    <property type="match status" value="1"/>
</dbReference>
<keyword evidence="3" id="KW-1185">Reference proteome</keyword>